<feature type="transmembrane region" description="Helical" evidence="7">
    <location>
        <begin position="96"/>
        <end position="116"/>
    </location>
</feature>
<keyword evidence="6 7" id="KW-0472">Membrane</keyword>
<organism evidence="10">
    <name type="scientific">Thelazia callipaeda</name>
    <name type="common">Oriental eyeworm</name>
    <name type="synonym">Parasitic nematode</name>
    <dbReference type="NCBI Taxonomy" id="103827"/>
    <lineage>
        <taxon>Eukaryota</taxon>
        <taxon>Metazoa</taxon>
        <taxon>Ecdysozoa</taxon>
        <taxon>Nematoda</taxon>
        <taxon>Chromadorea</taxon>
        <taxon>Rhabditida</taxon>
        <taxon>Spirurina</taxon>
        <taxon>Spiruromorpha</taxon>
        <taxon>Thelazioidea</taxon>
        <taxon>Thelaziidae</taxon>
        <taxon>Thelazia</taxon>
    </lineage>
</organism>
<dbReference type="OMA" id="ATILYCE"/>
<dbReference type="GO" id="GO:0012505">
    <property type="term" value="C:endomembrane system"/>
    <property type="evidence" value="ECO:0007669"/>
    <property type="project" value="UniProtKB-SubCell"/>
</dbReference>
<evidence type="ECO:0000313" key="9">
    <source>
        <dbReference type="Proteomes" id="UP000276776"/>
    </source>
</evidence>
<evidence type="ECO:0000256" key="1">
    <source>
        <dbReference type="ARBA" id="ARBA00004127"/>
    </source>
</evidence>
<feature type="transmembrane region" description="Helical" evidence="7">
    <location>
        <begin position="14"/>
        <end position="34"/>
    </location>
</feature>
<evidence type="ECO:0000313" key="8">
    <source>
        <dbReference type="EMBL" id="VDN08382.1"/>
    </source>
</evidence>
<keyword evidence="5 7" id="KW-1133">Transmembrane helix</keyword>
<dbReference type="PIRSF" id="PIRSF015974">
    <property type="entry name" value="CLN3_BTN1"/>
    <property type="match status" value="1"/>
</dbReference>
<feature type="transmembrane region" description="Helical" evidence="7">
    <location>
        <begin position="154"/>
        <end position="174"/>
    </location>
</feature>
<dbReference type="PANTHER" id="PTHR10981">
    <property type="entry name" value="BATTENIN"/>
    <property type="match status" value="1"/>
</dbReference>
<feature type="transmembrane region" description="Helical" evidence="7">
    <location>
        <begin position="269"/>
        <end position="292"/>
    </location>
</feature>
<protein>
    <recommendedName>
        <fullName evidence="7">Battenin</fullName>
    </recommendedName>
</protein>
<keyword evidence="9" id="KW-1185">Reference proteome</keyword>
<feature type="transmembrane region" description="Helical" evidence="7">
    <location>
        <begin position="370"/>
        <end position="393"/>
    </location>
</feature>
<evidence type="ECO:0000256" key="5">
    <source>
        <dbReference type="ARBA" id="ARBA00022989"/>
    </source>
</evidence>
<feature type="transmembrane region" description="Helical" evidence="7">
    <location>
        <begin position="345"/>
        <end position="364"/>
    </location>
</feature>
<dbReference type="PANTHER" id="PTHR10981:SF0">
    <property type="entry name" value="BATTENIN"/>
    <property type="match status" value="1"/>
</dbReference>
<dbReference type="OrthoDB" id="5965864at2759"/>
<dbReference type="SUPFAM" id="SSF103473">
    <property type="entry name" value="MFS general substrate transporter"/>
    <property type="match status" value="1"/>
</dbReference>
<dbReference type="PRINTS" id="PR01315">
    <property type="entry name" value="BATTENIN"/>
</dbReference>
<dbReference type="InterPro" id="IPR003492">
    <property type="entry name" value="Battenin_disease_Cln3"/>
</dbReference>
<dbReference type="GO" id="GO:0051453">
    <property type="term" value="P:regulation of intracellular pH"/>
    <property type="evidence" value="ECO:0007669"/>
    <property type="project" value="TreeGrafter"/>
</dbReference>
<name>A0A0N5DBX2_THECL</name>
<comment type="subcellular location">
    <subcellularLocation>
        <location evidence="1">Endomembrane system</location>
        <topology evidence="1">Multi-pass membrane protein</topology>
    </subcellularLocation>
    <subcellularLocation>
        <location evidence="7">Lysosome membrane</location>
        <topology evidence="7">Multi-pass membrane protein</topology>
    </subcellularLocation>
</comment>
<dbReference type="EMBL" id="UYYF01005255">
    <property type="protein sequence ID" value="VDN08382.1"/>
    <property type="molecule type" value="Genomic_DNA"/>
</dbReference>
<evidence type="ECO:0000256" key="7">
    <source>
        <dbReference type="RuleBase" id="RU361113"/>
    </source>
</evidence>
<evidence type="ECO:0000256" key="4">
    <source>
        <dbReference type="ARBA" id="ARBA00022692"/>
    </source>
</evidence>
<dbReference type="Proteomes" id="UP000276776">
    <property type="component" value="Unassembled WGS sequence"/>
</dbReference>
<gene>
    <name evidence="8" type="ORF">TCLT_LOCUS10673</name>
</gene>
<evidence type="ECO:0000256" key="3">
    <source>
        <dbReference type="ARBA" id="ARBA00022448"/>
    </source>
</evidence>
<sequence>MPAVESTDSARNRLAFWILGLCNNFAYVIMLSAAEDILSVAEGSKTPSKGVGDPCQKSVVRHHCQLLSTGSVLLANILPSLIVKLFYPFVMHPVPFGIRHVFIVSLQICSFIMVAFSQNVAMSLSGVVLASIGAGLGEVTFLSLTSYFPNYVVGAWSSGTGGAGIFGSFTYALLTDKRMLGLLPQNTLLTMLIIPFFFAVAYWKLLPIPSSLHRVSICVPSTYFISFPDSSDDSVREVPVAWRKSFKDKLAIVKVGFMFQVNSTPSNDFLIIHFFQPLILKYMFPLALVYLAEYFINQGLLQLLIFDCEHSFGIGQYGQYRWYQVLYQLGVFISRSSVEVIHIPSYLMPLIPILQVTNALFLLWDALEQFIPHVAFVFVVVIYEGLLGGAAYANTFHLLHKSVIFKHKFDSFLFQTESTEKKELSLGFVSISDSFGIVCAGFLAIPAHNYICSKPN</sequence>
<evidence type="ECO:0000256" key="6">
    <source>
        <dbReference type="ARBA" id="ARBA00023136"/>
    </source>
</evidence>
<keyword evidence="4 7" id="KW-0812">Transmembrane</keyword>
<feature type="transmembrane region" description="Helical" evidence="7">
    <location>
        <begin position="128"/>
        <end position="148"/>
    </location>
</feature>
<reference evidence="8 9" key="2">
    <citation type="submission" date="2018-11" db="EMBL/GenBank/DDBJ databases">
        <authorList>
            <consortium name="Pathogen Informatics"/>
        </authorList>
    </citation>
    <scope>NUCLEOTIDE SEQUENCE [LARGE SCALE GENOMIC DNA]</scope>
</reference>
<dbReference type="AlphaFoldDB" id="A0A0N5DBX2"/>
<accession>A0A0N5DBX2</accession>
<keyword evidence="3" id="KW-0813">Transport</keyword>
<evidence type="ECO:0000313" key="10">
    <source>
        <dbReference type="WBParaSite" id="TCLT_0001069101-mRNA-1"/>
    </source>
</evidence>
<dbReference type="InterPro" id="IPR018460">
    <property type="entry name" value="Battenin_disease_Cln3_subgr"/>
</dbReference>
<dbReference type="GO" id="GO:0005765">
    <property type="term" value="C:lysosomal membrane"/>
    <property type="evidence" value="ECO:0007669"/>
    <property type="project" value="UniProtKB-SubCell"/>
</dbReference>
<dbReference type="GO" id="GO:0007040">
    <property type="term" value="P:lysosome organization"/>
    <property type="evidence" value="ECO:0007669"/>
    <property type="project" value="TreeGrafter"/>
</dbReference>
<evidence type="ECO:0000256" key="2">
    <source>
        <dbReference type="ARBA" id="ARBA00007467"/>
    </source>
</evidence>
<proteinExistence type="inferred from homology"/>
<dbReference type="WBParaSite" id="TCLT_0001069101-mRNA-1">
    <property type="protein sequence ID" value="TCLT_0001069101-mRNA-1"/>
    <property type="gene ID" value="TCLT_0001069101"/>
</dbReference>
<reference evidence="10" key="1">
    <citation type="submission" date="2017-02" db="UniProtKB">
        <authorList>
            <consortium name="WormBaseParasite"/>
        </authorList>
    </citation>
    <scope>IDENTIFICATION</scope>
</reference>
<feature type="transmembrane region" description="Helical" evidence="7">
    <location>
        <begin position="186"/>
        <end position="205"/>
    </location>
</feature>
<comment type="similarity">
    <text evidence="2 7">Belongs to the battenin family.</text>
</comment>
<keyword evidence="7" id="KW-0458">Lysosome</keyword>
<dbReference type="STRING" id="103827.A0A0N5DBX2"/>
<dbReference type="Pfam" id="PF02487">
    <property type="entry name" value="CLN3"/>
    <property type="match status" value="1"/>
</dbReference>
<dbReference type="InterPro" id="IPR036259">
    <property type="entry name" value="MFS_trans_sf"/>
</dbReference>